<dbReference type="EMBL" id="CADCTF010000150">
    <property type="protein sequence ID" value="CAA9266588.1"/>
    <property type="molecule type" value="Genomic_DNA"/>
</dbReference>
<comment type="similarity">
    <text evidence="1 5 6">Belongs to the universal ribosomal protein uL24 family.</text>
</comment>
<dbReference type="InterPro" id="IPR005824">
    <property type="entry name" value="KOW"/>
</dbReference>
<keyword evidence="3 5" id="KW-0687">Ribonucleoprotein</keyword>
<evidence type="ECO:0000256" key="5">
    <source>
        <dbReference type="HAMAP-Rule" id="MF_01326"/>
    </source>
</evidence>
<dbReference type="Gene3D" id="2.30.30.30">
    <property type="match status" value="1"/>
</dbReference>
<evidence type="ECO:0000256" key="6">
    <source>
        <dbReference type="RuleBase" id="RU003477"/>
    </source>
</evidence>
<dbReference type="GO" id="GO:0005840">
    <property type="term" value="C:ribosome"/>
    <property type="evidence" value="ECO:0007669"/>
    <property type="project" value="UniProtKB-KW"/>
</dbReference>
<evidence type="ECO:0000256" key="4">
    <source>
        <dbReference type="ARBA" id="ARBA00035206"/>
    </source>
</evidence>
<dbReference type="InterPro" id="IPR057264">
    <property type="entry name" value="Ribosomal_uL24_C"/>
</dbReference>
<dbReference type="SMART" id="SM00739">
    <property type="entry name" value="KOW"/>
    <property type="match status" value="1"/>
</dbReference>
<dbReference type="GO" id="GO:0019843">
    <property type="term" value="F:rRNA binding"/>
    <property type="evidence" value="ECO:0007669"/>
    <property type="project" value="UniProtKB-UniRule"/>
</dbReference>
<keyword evidence="5" id="KW-0699">rRNA-binding</keyword>
<evidence type="ECO:0000256" key="2">
    <source>
        <dbReference type="ARBA" id="ARBA00022980"/>
    </source>
</evidence>
<comment type="function">
    <text evidence="5">One of the proteins that surrounds the polypeptide exit tunnel on the outside of the subunit.</text>
</comment>
<gene>
    <name evidence="5" type="primary">rplX</name>
    <name evidence="8" type="ORF">AVDCRST_MAG50-3182</name>
</gene>
<dbReference type="InterPro" id="IPR003256">
    <property type="entry name" value="Ribosomal_uL24"/>
</dbReference>
<dbReference type="GO" id="GO:0003735">
    <property type="term" value="F:structural constituent of ribosome"/>
    <property type="evidence" value="ECO:0007669"/>
    <property type="project" value="InterPro"/>
</dbReference>
<evidence type="ECO:0000256" key="1">
    <source>
        <dbReference type="ARBA" id="ARBA00010618"/>
    </source>
</evidence>
<reference evidence="8" key="1">
    <citation type="submission" date="2020-02" db="EMBL/GenBank/DDBJ databases">
        <authorList>
            <person name="Meier V. D."/>
        </authorList>
    </citation>
    <scope>NUCLEOTIDE SEQUENCE</scope>
    <source>
        <strain evidence="8">AVDCRST_MAG50</strain>
    </source>
</reference>
<dbReference type="PROSITE" id="PS01108">
    <property type="entry name" value="RIBOSOMAL_L24"/>
    <property type="match status" value="1"/>
</dbReference>
<dbReference type="NCBIfam" id="TIGR01079">
    <property type="entry name" value="rplX_bact"/>
    <property type="match status" value="1"/>
</dbReference>
<comment type="function">
    <text evidence="5">One of two assembly initiator proteins, it binds directly to the 5'-end of the 23S rRNA, where it nucleates assembly of the 50S subunit.</text>
</comment>
<evidence type="ECO:0000313" key="8">
    <source>
        <dbReference type="EMBL" id="CAA9266588.1"/>
    </source>
</evidence>
<dbReference type="AlphaFoldDB" id="A0A6J4IZL0"/>
<dbReference type="InterPro" id="IPR005825">
    <property type="entry name" value="Ribosomal_uL24_CS"/>
</dbReference>
<evidence type="ECO:0000259" key="7">
    <source>
        <dbReference type="SMART" id="SM00739"/>
    </source>
</evidence>
<keyword evidence="2 5" id="KW-0689">Ribosomal protein</keyword>
<protein>
    <recommendedName>
        <fullName evidence="4 5">Large ribosomal subunit protein uL24</fullName>
    </recommendedName>
</protein>
<keyword evidence="5" id="KW-0694">RNA-binding</keyword>
<name>A0A6J4IZL0_9ACTN</name>
<accession>A0A6J4IZL0</accession>
<dbReference type="PANTHER" id="PTHR12903">
    <property type="entry name" value="MITOCHONDRIAL RIBOSOMAL PROTEIN L24"/>
    <property type="match status" value="1"/>
</dbReference>
<dbReference type="Pfam" id="PF17136">
    <property type="entry name" value="ribosomal_L24"/>
    <property type="match status" value="1"/>
</dbReference>
<organism evidence="8">
    <name type="scientific">uncultured Acidimicrobiales bacterium</name>
    <dbReference type="NCBI Taxonomy" id="310071"/>
    <lineage>
        <taxon>Bacteria</taxon>
        <taxon>Bacillati</taxon>
        <taxon>Actinomycetota</taxon>
        <taxon>Acidimicrobiia</taxon>
        <taxon>Acidimicrobiales</taxon>
        <taxon>environmental samples</taxon>
    </lineage>
</organism>
<dbReference type="InterPro" id="IPR041988">
    <property type="entry name" value="Ribosomal_uL24_KOW"/>
</dbReference>
<dbReference type="GO" id="GO:1990904">
    <property type="term" value="C:ribonucleoprotein complex"/>
    <property type="evidence" value="ECO:0007669"/>
    <property type="project" value="UniProtKB-KW"/>
</dbReference>
<dbReference type="HAMAP" id="MF_01326_B">
    <property type="entry name" value="Ribosomal_uL24_B"/>
    <property type="match status" value="1"/>
</dbReference>
<dbReference type="SUPFAM" id="SSF50104">
    <property type="entry name" value="Translation proteins SH3-like domain"/>
    <property type="match status" value="1"/>
</dbReference>
<dbReference type="Pfam" id="PF00467">
    <property type="entry name" value="KOW"/>
    <property type="match status" value="1"/>
</dbReference>
<sequence length="102" mass="11020">MKIKKGDRVRVLTGKDRGKEGEVMRAIPEKLKVVVGGVNVAKKHQRATRATTQGGIVDVDMPIPVANVAIVCSSCGKPARVGYRFDDKGEKLRTCKRCGGDL</sequence>
<comment type="subunit">
    <text evidence="5">Part of the 50S ribosomal subunit.</text>
</comment>
<feature type="domain" description="KOW" evidence="7">
    <location>
        <begin position="2"/>
        <end position="29"/>
    </location>
</feature>
<dbReference type="InterPro" id="IPR008991">
    <property type="entry name" value="Translation_prot_SH3-like_sf"/>
</dbReference>
<dbReference type="InterPro" id="IPR014722">
    <property type="entry name" value="Rib_uL2_dom2"/>
</dbReference>
<evidence type="ECO:0000256" key="3">
    <source>
        <dbReference type="ARBA" id="ARBA00023274"/>
    </source>
</evidence>
<dbReference type="GO" id="GO:0006412">
    <property type="term" value="P:translation"/>
    <property type="evidence" value="ECO:0007669"/>
    <property type="project" value="UniProtKB-UniRule"/>
</dbReference>
<dbReference type="CDD" id="cd06089">
    <property type="entry name" value="KOW_RPL26"/>
    <property type="match status" value="1"/>
</dbReference>
<proteinExistence type="inferred from homology"/>